<keyword evidence="7" id="KW-1185">Reference proteome</keyword>
<sequence length="765" mass="85947">RKQARLLFFFFLSQEHGGSLHLAPALPLLLLVSGSSSAAAAACAVAVHGQLPRGDEVHLRGPEGSPRAPRPAGVRAREPRLRPPRRRALHRRLQRPHPPVARRPARVDRVRPQPQARDGGHVRGEEEAGGAGERVRAAAGPAVPPRVRRPLLRRRVPGADARGAPRRPGGGGGHGGRRRAAQLRQRRRGRPGDRPRLLHRQQRHVPAEMKDMYREALWQKRGRPRELYPDVSSKDAPIPPELPVPNCDCGRLAWVHQSQHPDTAARCYYLCGTLDGHQKCFFFQWIDGPDKFDPRYLLFVNWLSGKTSHERFKRWVPPPPNPPPMTDAEKEVATERRMDSPPRCDCGDRAVIDEDYDKQFCCPNIDYPYGWRKCRFREWLYGPLSHWPEPEVKEKRYMGWAAEEVKFDPVLCKCGIEAKYGLVPSELGVGYFCGHMVDYDEETRKCSWESYDDKGEVMRTIESKRIMGQKMRCGSQLVDSYINDRIRDMRREAKSAFYDSPKRAEYRRFKAADEKRAQDAREWEAAQAEKQMLDNLADRLKGKIGSGVNYLADEAHARYVQDKMATVELMEEEDDDTSRLSELIALAEAGLHEEEEDDMSSDYIMIILTGEATGRLLRYDPATGSAAVLASGLSFPNGVALSADGTHVVVAETTRCRLLRHWLRGPAAGTTEPFADLPGYPDNVRRAGDGGYYWVALNRDKSWLEQGTTPRSVAAVRVHAETGVVVEALRGLGNATVSEVLERPGGALWLGSVDTPYVGLFKIGL</sequence>
<keyword evidence="2" id="KW-0926">Vacuole</keyword>
<feature type="compositionally biased region" description="Basic residues" evidence="3">
    <location>
        <begin position="146"/>
        <end position="156"/>
    </location>
</feature>
<dbReference type="GO" id="GO:0005773">
    <property type="term" value="C:vacuole"/>
    <property type="evidence" value="ECO:0007669"/>
    <property type="project" value="UniProtKB-SubCell"/>
</dbReference>
<reference evidence="7" key="1">
    <citation type="submission" date="2015-12" db="EMBL/GenBank/DDBJ databases">
        <title>Update maize B73 reference genome by single molecule sequencing technologies.</title>
        <authorList>
            <consortium name="Maize Genome Sequencing Project"/>
            <person name="Ware D."/>
        </authorList>
    </citation>
    <scope>NUCLEOTIDE SEQUENCE [LARGE SCALE GENOMIC DNA]</scope>
    <source>
        <strain evidence="7">cv. B73</strain>
    </source>
</reference>
<proteinExistence type="evidence at protein level"/>
<evidence type="ECO:0000259" key="5">
    <source>
        <dbReference type="Pfam" id="PF03088"/>
    </source>
</evidence>
<dbReference type="Gene3D" id="2.120.10.30">
    <property type="entry name" value="TolB, C-terminal domain"/>
    <property type="match status" value="1"/>
</dbReference>
<evidence type="ECO:0000256" key="1">
    <source>
        <dbReference type="ARBA" id="ARBA00004116"/>
    </source>
</evidence>
<protein>
    <recommendedName>
        <fullName evidence="5">Strictosidine synthase conserved region domain-containing protein</fullName>
    </recommendedName>
</protein>
<feature type="chain" id="PRO_5033009780" description="Strictosidine synthase conserved region domain-containing protein" evidence="4">
    <location>
        <begin position="41"/>
        <end position="765"/>
    </location>
</feature>
<dbReference type="InterPro" id="IPR011042">
    <property type="entry name" value="6-blade_b-propeller_TolB-like"/>
</dbReference>
<dbReference type="InterPro" id="IPR018119">
    <property type="entry name" value="Strictosidine_synth_cons-reg"/>
</dbReference>
<organism evidence="6 7">
    <name type="scientific">Zea mays</name>
    <name type="common">Maize</name>
    <dbReference type="NCBI Taxonomy" id="4577"/>
    <lineage>
        <taxon>Eukaryota</taxon>
        <taxon>Viridiplantae</taxon>
        <taxon>Streptophyta</taxon>
        <taxon>Embryophyta</taxon>
        <taxon>Tracheophyta</taxon>
        <taxon>Spermatophyta</taxon>
        <taxon>Magnoliopsida</taxon>
        <taxon>Liliopsida</taxon>
        <taxon>Poales</taxon>
        <taxon>Poaceae</taxon>
        <taxon>PACMAD clade</taxon>
        <taxon>Panicoideae</taxon>
        <taxon>Andropogonodae</taxon>
        <taxon>Andropogoneae</taxon>
        <taxon>Tripsacinae</taxon>
        <taxon>Zea</taxon>
    </lineage>
</organism>
<keyword evidence="8" id="KW-1267">Proteomics identification</keyword>
<evidence type="ECO:0000256" key="3">
    <source>
        <dbReference type="SAM" id="MobiDB-lite"/>
    </source>
</evidence>
<evidence type="ECO:0000313" key="6">
    <source>
        <dbReference type="EnsemblPlants" id="Zm00001eb311440_P004"/>
    </source>
</evidence>
<dbReference type="GO" id="GO:0016787">
    <property type="term" value="F:hydrolase activity"/>
    <property type="evidence" value="ECO:0000318"/>
    <property type="project" value="GO_Central"/>
</dbReference>
<accession>A0A804Q9I7</accession>
<feature type="region of interest" description="Disordered" evidence="3">
    <location>
        <begin position="54"/>
        <end position="198"/>
    </location>
</feature>
<reference evidence="6" key="2">
    <citation type="submission" date="2019-07" db="EMBL/GenBank/DDBJ databases">
        <authorList>
            <person name="Seetharam A."/>
            <person name="Woodhouse M."/>
            <person name="Cannon E."/>
        </authorList>
    </citation>
    <scope>NUCLEOTIDE SEQUENCE [LARGE SCALE GENOMIC DNA]</scope>
    <source>
        <strain evidence="6">cv. B73</strain>
    </source>
</reference>
<dbReference type="PANTHER" id="PTHR48127:SF1">
    <property type="entry name" value="ZINC FINGER GRF-TYPE DOMAIN-CONTAINING PROTEIN"/>
    <property type="match status" value="1"/>
</dbReference>
<evidence type="ECO:0000256" key="2">
    <source>
        <dbReference type="ARBA" id="ARBA00022554"/>
    </source>
</evidence>
<dbReference type="Pfam" id="PF03088">
    <property type="entry name" value="Str_synth"/>
    <property type="match status" value="1"/>
</dbReference>
<feature type="compositionally biased region" description="Basic residues" evidence="3">
    <location>
        <begin position="175"/>
        <end position="189"/>
    </location>
</feature>
<dbReference type="SUPFAM" id="SSF63829">
    <property type="entry name" value="Calcium-dependent phosphotriesterase"/>
    <property type="match status" value="1"/>
</dbReference>
<dbReference type="Gramene" id="Zm00001eb311440_T004">
    <property type="protein sequence ID" value="Zm00001eb311440_P004"/>
    <property type="gene ID" value="Zm00001eb311440"/>
</dbReference>
<dbReference type="InParanoid" id="A0A804Q9I7"/>
<reference evidence="6" key="3">
    <citation type="submission" date="2021-05" db="UniProtKB">
        <authorList>
            <consortium name="EnsemblPlants"/>
        </authorList>
    </citation>
    <scope>IDENTIFICATION</scope>
    <source>
        <strain evidence="6">cv. B73</strain>
    </source>
</reference>
<dbReference type="PANTHER" id="PTHR48127">
    <property type="entry name" value="GRF-TYPE DOMAIN-CONTAINING PROTEIN"/>
    <property type="match status" value="1"/>
</dbReference>
<dbReference type="Proteomes" id="UP000007305">
    <property type="component" value="Chromosome 7"/>
</dbReference>
<gene>
    <name evidence="6" type="primary">LOC103632673</name>
</gene>
<feature type="signal peptide" evidence="4">
    <location>
        <begin position="1"/>
        <end position="40"/>
    </location>
</feature>
<comment type="subcellular location">
    <subcellularLocation>
        <location evidence="1">Vacuole</location>
    </subcellularLocation>
</comment>
<evidence type="ECO:0007829" key="8">
    <source>
        <dbReference type="PeptideAtlas" id="A0A804Q9I7"/>
    </source>
</evidence>
<feature type="compositionally biased region" description="Basic residues" evidence="3">
    <location>
        <begin position="82"/>
        <end position="95"/>
    </location>
</feature>
<evidence type="ECO:0000256" key="4">
    <source>
        <dbReference type="SAM" id="SignalP"/>
    </source>
</evidence>
<dbReference type="AlphaFoldDB" id="A0A804Q9I7"/>
<dbReference type="EnsemblPlants" id="Zm00001eb311440_T004">
    <property type="protein sequence ID" value="Zm00001eb311440_P004"/>
    <property type="gene ID" value="Zm00001eb311440"/>
</dbReference>
<feature type="domain" description="Strictosidine synthase conserved region" evidence="5">
    <location>
        <begin position="601"/>
        <end position="665"/>
    </location>
</feature>
<evidence type="ECO:0000313" key="7">
    <source>
        <dbReference type="Proteomes" id="UP000007305"/>
    </source>
</evidence>
<keyword evidence="4" id="KW-0732">Signal</keyword>
<name>A0A804Q9I7_MAIZE</name>